<organism evidence="2 3">
    <name type="scientific">Phyllosticta capitalensis</name>
    <dbReference type="NCBI Taxonomy" id="121624"/>
    <lineage>
        <taxon>Eukaryota</taxon>
        <taxon>Fungi</taxon>
        <taxon>Dikarya</taxon>
        <taxon>Ascomycota</taxon>
        <taxon>Pezizomycotina</taxon>
        <taxon>Dothideomycetes</taxon>
        <taxon>Dothideomycetes incertae sedis</taxon>
        <taxon>Botryosphaeriales</taxon>
        <taxon>Phyllostictaceae</taxon>
        <taxon>Phyllosticta</taxon>
    </lineage>
</organism>
<comment type="caution">
    <text evidence="2">The sequence shown here is derived from an EMBL/GenBank/DDBJ whole genome shotgun (WGS) entry which is preliminary data.</text>
</comment>
<protein>
    <submittedName>
        <fullName evidence="2">Uncharacterized protein</fullName>
    </submittedName>
</protein>
<reference evidence="2 3" key="1">
    <citation type="submission" date="2024-04" db="EMBL/GenBank/DDBJ databases">
        <title>Phyllosticta paracitricarpa is synonymous to the EU quarantine fungus P. citricarpa based on phylogenomic analyses.</title>
        <authorList>
            <consortium name="Lawrence Berkeley National Laboratory"/>
            <person name="Van Ingen-Buijs V.A."/>
            <person name="Van Westerhoven A.C."/>
            <person name="Haridas S."/>
            <person name="Skiadas P."/>
            <person name="Martin F."/>
            <person name="Groenewald J.Z."/>
            <person name="Crous P.W."/>
            <person name="Seidl M.F."/>
        </authorList>
    </citation>
    <scope>NUCLEOTIDE SEQUENCE [LARGE SCALE GENOMIC DNA]</scope>
    <source>
        <strain evidence="2 3">CBS 123374</strain>
    </source>
</reference>
<accession>A0ABR1Y8R4</accession>
<name>A0ABR1Y8R4_9PEZI</name>
<evidence type="ECO:0000313" key="3">
    <source>
        <dbReference type="Proteomes" id="UP001492380"/>
    </source>
</evidence>
<feature type="region of interest" description="Disordered" evidence="1">
    <location>
        <begin position="105"/>
        <end position="129"/>
    </location>
</feature>
<evidence type="ECO:0000256" key="1">
    <source>
        <dbReference type="SAM" id="MobiDB-lite"/>
    </source>
</evidence>
<proteinExistence type="predicted"/>
<sequence>MSGSQTEVGPSAVRSPSPFFREAAPDLLEKVTELVAKPNEKAVFIGLRDEDKRVVLVGSEWPATLDMIVETNLAMPTSQLIPQTDSGTFDRRRLMACLSNVSRKRNVNPVESGGQDSESSKRSRTVDEEELNIRTEANVISSETLDKISRAQEKKENQAKRRILEMDPFTQLTLDRAFLVRIKDAEHLFVNKKYVPFTVVERWVNKAKSIKDDRGKQVLKELLECLRRLH</sequence>
<keyword evidence="3" id="KW-1185">Reference proteome</keyword>
<dbReference type="Proteomes" id="UP001492380">
    <property type="component" value="Unassembled WGS sequence"/>
</dbReference>
<dbReference type="EMBL" id="JBBWRZ010000015">
    <property type="protein sequence ID" value="KAK8222746.1"/>
    <property type="molecule type" value="Genomic_DNA"/>
</dbReference>
<evidence type="ECO:0000313" key="2">
    <source>
        <dbReference type="EMBL" id="KAK8222746.1"/>
    </source>
</evidence>
<gene>
    <name evidence="2" type="ORF">HDK90DRAFT_515811</name>
</gene>